<dbReference type="InterPro" id="IPR051012">
    <property type="entry name" value="CellSynth/LPSAsmb/PSIAsmb"/>
</dbReference>
<protein>
    <submittedName>
        <fullName evidence="5">Tetratricopeptide repeat-containing protein</fullName>
    </submittedName>
</protein>
<evidence type="ECO:0000313" key="6">
    <source>
        <dbReference type="Proteomes" id="UP000217103"/>
    </source>
</evidence>
<keyword evidence="6" id="KW-1185">Reference proteome</keyword>
<feature type="transmembrane region" description="Helical" evidence="4">
    <location>
        <begin position="371"/>
        <end position="392"/>
    </location>
</feature>
<keyword evidence="1" id="KW-0677">Repeat</keyword>
<dbReference type="InterPro" id="IPR011990">
    <property type="entry name" value="TPR-like_helical_dom_sf"/>
</dbReference>
<dbReference type="STRING" id="35622.SAMN04489764_1224"/>
<feature type="repeat" description="TPR" evidence="3">
    <location>
        <begin position="140"/>
        <end position="173"/>
    </location>
</feature>
<dbReference type="SUPFAM" id="SSF48452">
    <property type="entry name" value="TPR-like"/>
    <property type="match status" value="1"/>
</dbReference>
<evidence type="ECO:0000313" key="5">
    <source>
        <dbReference type="EMBL" id="SDQ57582.1"/>
    </source>
</evidence>
<proteinExistence type="predicted"/>
<feature type="transmembrane region" description="Helical" evidence="4">
    <location>
        <begin position="293"/>
        <end position="316"/>
    </location>
</feature>
<sequence>MNSVAQSFERAKTLLEMQRPADAERELRGLLAQDPQNALAHSLLALALISQGDVTGAVDAAREGVRLAPDHWFPHYAAGQVYHRVRQGDPALAAARTALSLAPEQASVWELVVRIHLLRCEWAYAADAARRGLALAPEDSDLMSLLARALNMLGEADQAREAAARAVSLDPESATAHLMYGWVMLTRGDPRQAADAFREVLRLDPNLGEARDLLVAALKERNPLNRFLNRLRLRYRGGWWMVFLLPAVPPVVALFVLIALLHWAAWVAESWTVLRLARSRATSLLFEGAEARTALICCGLAVAGVALLALGVGLGLDTVGTAGATVMALVTPVQEAVHTGAPAGRRVLYGWAVLLALTAVASVLSGTFVPALLAAYAALATVWIATGVRRLFRSGDVLP</sequence>
<dbReference type="PANTHER" id="PTHR45586">
    <property type="entry name" value="TPR REPEAT-CONTAINING PROTEIN PA4667"/>
    <property type="match status" value="1"/>
</dbReference>
<dbReference type="Pfam" id="PF13432">
    <property type="entry name" value="TPR_16"/>
    <property type="match status" value="2"/>
</dbReference>
<dbReference type="Gene3D" id="1.25.40.10">
    <property type="entry name" value="Tetratricopeptide repeat domain"/>
    <property type="match status" value="1"/>
</dbReference>
<organism evidence="5 6">
    <name type="scientific">Thermostaphylospora chromogena</name>
    <dbReference type="NCBI Taxonomy" id="35622"/>
    <lineage>
        <taxon>Bacteria</taxon>
        <taxon>Bacillati</taxon>
        <taxon>Actinomycetota</taxon>
        <taxon>Actinomycetes</taxon>
        <taxon>Streptosporangiales</taxon>
        <taxon>Thermomonosporaceae</taxon>
        <taxon>Thermostaphylospora</taxon>
    </lineage>
</organism>
<evidence type="ECO:0000256" key="2">
    <source>
        <dbReference type="ARBA" id="ARBA00022803"/>
    </source>
</evidence>
<evidence type="ECO:0000256" key="3">
    <source>
        <dbReference type="PROSITE-ProRule" id="PRU00339"/>
    </source>
</evidence>
<dbReference type="SMART" id="SM00028">
    <property type="entry name" value="TPR"/>
    <property type="match status" value="6"/>
</dbReference>
<evidence type="ECO:0000256" key="4">
    <source>
        <dbReference type="SAM" id="Phobius"/>
    </source>
</evidence>
<keyword evidence="4" id="KW-0812">Transmembrane</keyword>
<dbReference type="Proteomes" id="UP000217103">
    <property type="component" value="Unassembled WGS sequence"/>
</dbReference>
<keyword evidence="2 3" id="KW-0802">TPR repeat</keyword>
<dbReference type="OrthoDB" id="3534962at2"/>
<dbReference type="PROSITE" id="PS50005">
    <property type="entry name" value="TPR"/>
    <property type="match status" value="2"/>
</dbReference>
<gene>
    <name evidence="5" type="ORF">SAMN04489764_1224</name>
</gene>
<keyword evidence="4" id="KW-1133">Transmembrane helix</keyword>
<dbReference type="InterPro" id="IPR019734">
    <property type="entry name" value="TPR_rpt"/>
</dbReference>
<keyword evidence="4" id="KW-0472">Membrane</keyword>
<evidence type="ECO:0000256" key="1">
    <source>
        <dbReference type="ARBA" id="ARBA00022737"/>
    </source>
</evidence>
<dbReference type="PANTHER" id="PTHR45586:SF1">
    <property type="entry name" value="LIPOPOLYSACCHARIDE ASSEMBLY PROTEIN B"/>
    <property type="match status" value="1"/>
</dbReference>
<dbReference type="EMBL" id="FNKK01000002">
    <property type="protein sequence ID" value="SDQ57582.1"/>
    <property type="molecule type" value="Genomic_DNA"/>
</dbReference>
<dbReference type="AlphaFoldDB" id="A0A1H1C058"/>
<feature type="repeat" description="TPR" evidence="3">
    <location>
        <begin position="174"/>
        <end position="207"/>
    </location>
</feature>
<accession>A0A1H1C058</accession>
<feature type="transmembrane region" description="Helical" evidence="4">
    <location>
        <begin position="239"/>
        <end position="265"/>
    </location>
</feature>
<name>A0A1H1C058_9ACTN</name>
<dbReference type="RefSeq" id="WP_093258155.1">
    <property type="nucleotide sequence ID" value="NZ_FNKK01000002.1"/>
</dbReference>
<feature type="transmembrane region" description="Helical" evidence="4">
    <location>
        <begin position="347"/>
        <end position="365"/>
    </location>
</feature>
<reference evidence="5 6" key="1">
    <citation type="submission" date="2016-10" db="EMBL/GenBank/DDBJ databases">
        <authorList>
            <person name="de Groot N.N."/>
        </authorList>
    </citation>
    <scope>NUCLEOTIDE SEQUENCE [LARGE SCALE GENOMIC DNA]</scope>
    <source>
        <strain evidence="5 6">DSM 43794</strain>
    </source>
</reference>